<name>A0AAP7N5K2_BACAM</name>
<sequence>MKEMPDLLNGKDEIFFVQPMDAKDGEGLFIAFQTEGSHTKEQDTLDESTKSGRIVGYGTKNESFELTYFAAVTDPGQEAIEKAFDDEKAIKVWKANINKNAEGKHPAVYGHAIIESLESGSPQDGFVEVSVTLPVLGKTFKGELPAIPDDVLETIKSSAGAKGFEDFGTKSTTP</sequence>
<dbReference type="Proteomes" id="UP000180036">
    <property type="component" value="Unassembled WGS sequence"/>
</dbReference>
<proteinExistence type="predicted"/>
<dbReference type="Pfam" id="PF06199">
    <property type="entry name" value="Phage_tail_2"/>
    <property type="match status" value="1"/>
</dbReference>
<accession>A0AAP7N5K2</accession>
<dbReference type="InterPro" id="IPR011855">
    <property type="entry name" value="Phgtail_TP901_1"/>
</dbReference>
<dbReference type="PRINTS" id="PR01997">
    <property type="entry name" value="MTP2FAMILY"/>
</dbReference>
<comment type="caution">
    <text evidence="1">The sequence shown here is derived from an EMBL/GenBank/DDBJ whole genome shotgun (WGS) entry which is preliminary data.</text>
</comment>
<protein>
    <submittedName>
        <fullName evidence="1">Phage major tail protein, TP901-1 family</fullName>
    </submittedName>
</protein>
<dbReference type="AlphaFoldDB" id="A0AAP7N5K2"/>
<dbReference type="EMBL" id="MOEA01000005">
    <property type="protein sequence ID" value="OIK19453.1"/>
    <property type="molecule type" value="Genomic_DNA"/>
</dbReference>
<organism evidence="1 2">
    <name type="scientific">Bacillus amyloliquefaciens</name>
    <name type="common">Bacillus velezensis</name>
    <dbReference type="NCBI Taxonomy" id="1390"/>
    <lineage>
        <taxon>Bacteria</taxon>
        <taxon>Bacillati</taxon>
        <taxon>Bacillota</taxon>
        <taxon>Bacilli</taxon>
        <taxon>Bacillales</taxon>
        <taxon>Bacillaceae</taxon>
        <taxon>Bacillus</taxon>
        <taxon>Bacillus amyloliquefaciens group</taxon>
    </lineage>
</organism>
<gene>
    <name evidence="1" type="ORF">BKP66_17520</name>
</gene>
<dbReference type="NCBIfam" id="TIGR02126">
    <property type="entry name" value="phgtail_TP901_1"/>
    <property type="match status" value="1"/>
</dbReference>
<dbReference type="InterPro" id="IPR022345">
    <property type="entry name" value="Phage_69_Orf23_MTP"/>
</dbReference>
<evidence type="ECO:0000313" key="1">
    <source>
        <dbReference type="EMBL" id="OIK19453.1"/>
    </source>
</evidence>
<reference evidence="1 2" key="1">
    <citation type="submission" date="2016-10" db="EMBL/GenBank/DDBJ databases">
        <authorList>
            <person name="Marach S."/>
            <person name="Prathuangwong S."/>
            <person name="Takikawa Y."/>
            <person name="Dohra H."/>
        </authorList>
    </citation>
    <scope>NUCLEOTIDE SEQUENCE [LARGE SCALE GENOMIC DNA]</scope>
    <source>
        <strain evidence="1 2">K2</strain>
    </source>
</reference>
<evidence type="ECO:0000313" key="2">
    <source>
        <dbReference type="Proteomes" id="UP000180036"/>
    </source>
</evidence>